<protein>
    <submittedName>
        <fullName evidence="1">Uncharacterized protein</fullName>
    </submittedName>
</protein>
<evidence type="ECO:0000313" key="2">
    <source>
        <dbReference type="Proteomes" id="UP000028493"/>
    </source>
</evidence>
<accession>A0A077PN69</accession>
<evidence type="ECO:0000313" key="1">
    <source>
        <dbReference type="EMBL" id="CDH25845.1"/>
    </source>
</evidence>
<dbReference type="HOGENOM" id="CLU_3049450_0_0_6"/>
<sequence>MESGPLVDVIDSPLILRANAQSETFIVATTVSSALLIVGNSEALKGHGSVHCPA</sequence>
<dbReference type="AlphaFoldDB" id="A0A077PN69"/>
<name>A0A077PN69_XENBV</name>
<comment type="caution">
    <text evidence="1">The sequence shown here is derived from an EMBL/GenBank/DDBJ whole genome shotgun (WGS) entry which is preliminary data.</text>
</comment>
<gene>
    <name evidence="1" type="ORF">XBKB1_4200005</name>
</gene>
<proteinExistence type="predicted"/>
<dbReference type="EMBL" id="CBSZ010000358">
    <property type="protein sequence ID" value="CDH25845.1"/>
    <property type="molecule type" value="Genomic_DNA"/>
</dbReference>
<dbReference type="Proteomes" id="UP000028493">
    <property type="component" value="Unassembled WGS sequence"/>
</dbReference>
<reference evidence="1" key="1">
    <citation type="submission" date="2013-07" db="EMBL/GenBank/DDBJ databases">
        <title>Sub-species coevolution in mutualistic symbiosis.</title>
        <authorList>
            <person name="Murfin K."/>
            <person name="Klassen J."/>
            <person name="Lee M."/>
            <person name="Forst S."/>
            <person name="Stock P."/>
            <person name="Goodrich-Blair H."/>
        </authorList>
    </citation>
    <scope>NUCLEOTIDE SEQUENCE [LARGE SCALE GENOMIC DNA]</scope>
    <source>
        <strain evidence="1">Kraussei Becker Underwood</strain>
    </source>
</reference>
<organism evidence="1 2">
    <name type="scientific">Xenorhabdus bovienii str. kraussei Becker Underwood</name>
    <dbReference type="NCBI Taxonomy" id="1398204"/>
    <lineage>
        <taxon>Bacteria</taxon>
        <taxon>Pseudomonadati</taxon>
        <taxon>Pseudomonadota</taxon>
        <taxon>Gammaproteobacteria</taxon>
        <taxon>Enterobacterales</taxon>
        <taxon>Morganellaceae</taxon>
        <taxon>Xenorhabdus</taxon>
    </lineage>
</organism>